<evidence type="ECO:0000256" key="8">
    <source>
        <dbReference type="SAM" id="Phobius"/>
    </source>
</evidence>
<keyword evidence="2" id="KW-0813">Transport</keyword>
<dbReference type="InterPro" id="IPR036259">
    <property type="entry name" value="MFS_trans_sf"/>
</dbReference>
<dbReference type="PANTHER" id="PTHR23517:SF15">
    <property type="entry name" value="PROTON-DEPENDENT OLIGOPEPTIDE FAMILY TRANSPORT PROTEIN"/>
    <property type="match status" value="1"/>
</dbReference>
<comment type="subcellular location">
    <subcellularLocation>
        <location evidence="1">Cell membrane</location>
        <topology evidence="1">Multi-pass membrane protein</topology>
    </subcellularLocation>
</comment>
<evidence type="ECO:0000256" key="6">
    <source>
        <dbReference type="ARBA" id="ARBA00023136"/>
    </source>
</evidence>
<feature type="transmembrane region" description="Helical" evidence="8">
    <location>
        <begin position="410"/>
        <end position="431"/>
    </location>
</feature>
<accession>A0A0R0M7B5</accession>
<evidence type="ECO:0000256" key="4">
    <source>
        <dbReference type="ARBA" id="ARBA00022692"/>
    </source>
</evidence>
<reference evidence="9 10" key="1">
    <citation type="submission" date="2015-07" db="EMBL/GenBank/DDBJ databases">
        <title>The genome of Pseudoloma neurophilia, a relevant intracellular parasite of the zebrafish.</title>
        <authorList>
            <person name="Ndikumana S."/>
            <person name="Pelin A."/>
            <person name="Sanders J."/>
            <person name="Corradi N."/>
        </authorList>
    </citation>
    <scope>NUCLEOTIDE SEQUENCE [LARGE SCALE GENOMIC DNA]</scope>
    <source>
        <strain evidence="9 10">MK1</strain>
    </source>
</reference>
<dbReference type="AlphaFoldDB" id="A0A0R0M7B5"/>
<dbReference type="VEuPathDB" id="MicrosporidiaDB:M153_7700022770"/>
<keyword evidence="10" id="KW-1185">Reference proteome</keyword>
<feature type="transmembrane region" description="Helical" evidence="8">
    <location>
        <begin position="97"/>
        <end position="118"/>
    </location>
</feature>
<feature type="region of interest" description="Disordered" evidence="7">
    <location>
        <begin position="190"/>
        <end position="268"/>
    </location>
</feature>
<organism evidence="9 10">
    <name type="scientific">Pseudoloma neurophilia</name>
    <dbReference type="NCBI Taxonomy" id="146866"/>
    <lineage>
        <taxon>Eukaryota</taxon>
        <taxon>Fungi</taxon>
        <taxon>Fungi incertae sedis</taxon>
        <taxon>Microsporidia</taxon>
        <taxon>Pseudoloma</taxon>
    </lineage>
</organism>
<comment type="caution">
    <text evidence="9">The sequence shown here is derived from an EMBL/GenBank/DDBJ whole genome shotgun (WGS) entry which is preliminary data.</text>
</comment>
<keyword evidence="5 8" id="KW-1133">Transmembrane helix</keyword>
<feature type="transmembrane region" description="Helical" evidence="8">
    <location>
        <begin position="374"/>
        <end position="394"/>
    </location>
</feature>
<dbReference type="Proteomes" id="UP000051530">
    <property type="component" value="Unassembled WGS sequence"/>
</dbReference>
<dbReference type="SUPFAM" id="SSF103473">
    <property type="entry name" value="MFS general substrate transporter"/>
    <property type="match status" value="1"/>
</dbReference>
<feature type="transmembrane region" description="Helical" evidence="8">
    <location>
        <begin position="349"/>
        <end position="368"/>
    </location>
</feature>
<dbReference type="Gene3D" id="1.20.1250.20">
    <property type="entry name" value="MFS general substrate transporter like domains"/>
    <property type="match status" value="1"/>
</dbReference>
<dbReference type="Pfam" id="PF00854">
    <property type="entry name" value="PTR2"/>
    <property type="match status" value="1"/>
</dbReference>
<dbReference type="GO" id="GO:0005886">
    <property type="term" value="C:plasma membrane"/>
    <property type="evidence" value="ECO:0007669"/>
    <property type="project" value="UniProtKB-SubCell"/>
</dbReference>
<feature type="transmembrane region" description="Helical" evidence="8">
    <location>
        <begin position="316"/>
        <end position="337"/>
    </location>
</feature>
<dbReference type="GO" id="GO:0022857">
    <property type="term" value="F:transmembrane transporter activity"/>
    <property type="evidence" value="ECO:0007669"/>
    <property type="project" value="InterPro"/>
</dbReference>
<feature type="transmembrane region" description="Helical" evidence="8">
    <location>
        <begin position="276"/>
        <end position="296"/>
    </location>
</feature>
<feature type="transmembrane region" description="Helical" evidence="8">
    <location>
        <begin position="443"/>
        <end position="464"/>
    </location>
</feature>
<keyword evidence="3" id="KW-1003">Cell membrane</keyword>
<evidence type="ECO:0000313" key="10">
    <source>
        <dbReference type="Proteomes" id="UP000051530"/>
    </source>
</evidence>
<dbReference type="PANTHER" id="PTHR23517">
    <property type="entry name" value="RESISTANCE PROTEIN MDTM, PUTATIVE-RELATED-RELATED"/>
    <property type="match status" value="1"/>
</dbReference>
<name>A0A0R0M7B5_9MICR</name>
<evidence type="ECO:0000313" key="9">
    <source>
        <dbReference type="EMBL" id="KRH94977.1"/>
    </source>
</evidence>
<protein>
    <submittedName>
        <fullName evidence="9">Peptide transporter</fullName>
    </submittedName>
</protein>
<dbReference type="InterPro" id="IPR050171">
    <property type="entry name" value="MFS_Transporters"/>
</dbReference>
<evidence type="ECO:0000256" key="3">
    <source>
        <dbReference type="ARBA" id="ARBA00022475"/>
    </source>
</evidence>
<evidence type="ECO:0000256" key="2">
    <source>
        <dbReference type="ARBA" id="ARBA00022448"/>
    </source>
</evidence>
<feature type="transmembrane region" description="Helical" evidence="8">
    <location>
        <begin position="45"/>
        <end position="63"/>
    </location>
</feature>
<dbReference type="EMBL" id="LGUB01000013">
    <property type="protein sequence ID" value="KRH94977.1"/>
    <property type="molecule type" value="Genomic_DNA"/>
</dbReference>
<dbReference type="InterPro" id="IPR000109">
    <property type="entry name" value="POT_fam"/>
</dbReference>
<gene>
    <name evidence="9" type="ORF">M153_7700022770</name>
</gene>
<proteinExistence type="predicted"/>
<dbReference type="OrthoDB" id="8904098at2759"/>
<sequence>MKARHVLIIICGLVFLERFIQYGYKYLIASTFKVFGSEDHTGNAFYHYFNSMLPIAAVVFSFLSDIFISSKIILGIFFVYFCGLSFSWFAVYQKKVFCYKIAFVLSALGCGGLAVLLPGFGRTCTKNSNFFLNIGYFINGGCFLGYYIADYLMNNFGPEITYFLILAVSVLMFLVFFLIFVTYDHSRQNDEKTEQNSKDLESKNQNDEKTEQNSEDFESKNQNDEKTKQNSEDFESRNQNNEKTEQNSKNKNNHSDVVADHPENQRESELNFDRTAHLPIFSIILLYLPLIPYFAMKEQYNSSFKTLSLNLKEVPFLKRSQVQILNPLFYCLLVPVVKIIPLDMPFKIILGYFMAVFSFFICLLIEKFRTESTSILVMIIPFSLLSFGEILCYTTNQEYAYTIAPPNRKFLVMSFIRLMAFIGNFIVGRVYETKILKNVSHEFFTWGSLGIFGGTIYTFVILFYERKRRNAKVFLK</sequence>
<evidence type="ECO:0000256" key="5">
    <source>
        <dbReference type="ARBA" id="ARBA00022989"/>
    </source>
</evidence>
<keyword evidence="6 8" id="KW-0472">Membrane</keyword>
<feature type="transmembrane region" description="Helical" evidence="8">
    <location>
        <begin position="130"/>
        <end position="148"/>
    </location>
</feature>
<evidence type="ECO:0000256" key="7">
    <source>
        <dbReference type="SAM" id="MobiDB-lite"/>
    </source>
</evidence>
<keyword evidence="4 8" id="KW-0812">Transmembrane</keyword>
<evidence type="ECO:0000256" key="1">
    <source>
        <dbReference type="ARBA" id="ARBA00004651"/>
    </source>
</evidence>
<feature type="transmembrane region" description="Helical" evidence="8">
    <location>
        <begin position="72"/>
        <end position="91"/>
    </location>
</feature>
<feature type="transmembrane region" description="Helical" evidence="8">
    <location>
        <begin position="160"/>
        <end position="183"/>
    </location>
</feature>